<organism evidence="2 3">
    <name type="scientific">Photobacterium rosenbergii</name>
    <dbReference type="NCBI Taxonomy" id="294936"/>
    <lineage>
        <taxon>Bacteria</taxon>
        <taxon>Pseudomonadati</taxon>
        <taxon>Pseudomonadota</taxon>
        <taxon>Gammaproteobacteria</taxon>
        <taxon>Vibrionales</taxon>
        <taxon>Vibrionaceae</taxon>
        <taxon>Photobacterium</taxon>
    </lineage>
</organism>
<feature type="signal peptide" evidence="1">
    <location>
        <begin position="1"/>
        <end position="21"/>
    </location>
</feature>
<feature type="chain" id="PRO_5015495076" evidence="1">
    <location>
        <begin position="22"/>
        <end position="104"/>
    </location>
</feature>
<evidence type="ECO:0000313" key="2">
    <source>
        <dbReference type="EMBL" id="PSW09409.1"/>
    </source>
</evidence>
<dbReference type="Proteomes" id="UP000241346">
    <property type="component" value="Unassembled WGS sequence"/>
</dbReference>
<keyword evidence="1" id="KW-0732">Signal</keyword>
<accession>A0A2T3N894</accession>
<comment type="caution">
    <text evidence="2">The sequence shown here is derived from an EMBL/GenBank/DDBJ whole genome shotgun (WGS) entry which is preliminary data.</text>
</comment>
<dbReference type="RefSeq" id="WP_107300105.1">
    <property type="nucleotide sequence ID" value="NZ_PYMB01000015.1"/>
</dbReference>
<proteinExistence type="predicted"/>
<reference evidence="2 3" key="1">
    <citation type="submission" date="2018-03" db="EMBL/GenBank/DDBJ databases">
        <title>Whole genome sequencing of Histamine producing bacteria.</title>
        <authorList>
            <person name="Butler K."/>
        </authorList>
    </citation>
    <scope>NUCLEOTIDE SEQUENCE [LARGE SCALE GENOMIC DNA]</scope>
    <source>
        <strain evidence="2 3">DSM 19138</strain>
    </source>
</reference>
<evidence type="ECO:0000256" key="1">
    <source>
        <dbReference type="SAM" id="SignalP"/>
    </source>
</evidence>
<evidence type="ECO:0000313" key="3">
    <source>
        <dbReference type="Proteomes" id="UP000241346"/>
    </source>
</evidence>
<gene>
    <name evidence="2" type="ORF">C9J01_21020</name>
</gene>
<name>A0A2T3N894_9GAMM</name>
<sequence length="104" mass="11483">MTFKQIGIAALMMSASSMTLADIRVIDSQAGSWVRVTEQGQPAANARVSVNNKSNRGRVFTTNERGEVFIPLYTRHSQVLEYSVLTENGNEYSETALHTKSSDN</sequence>
<dbReference type="AlphaFoldDB" id="A0A2T3N894"/>
<protein>
    <submittedName>
        <fullName evidence="2">Uncharacterized protein</fullName>
    </submittedName>
</protein>
<dbReference type="EMBL" id="PYMB01000015">
    <property type="protein sequence ID" value="PSW09409.1"/>
    <property type="molecule type" value="Genomic_DNA"/>
</dbReference>